<dbReference type="Gene3D" id="3.30.2350.10">
    <property type="entry name" value="Pseudouridine synthase"/>
    <property type="match status" value="1"/>
</dbReference>
<feature type="compositionally biased region" description="Polar residues" evidence="1">
    <location>
        <begin position="456"/>
        <end position="473"/>
    </location>
</feature>
<dbReference type="GO" id="GO:0000455">
    <property type="term" value="P:enzyme-directed rRNA pseudouridine synthesis"/>
    <property type="evidence" value="ECO:0007669"/>
    <property type="project" value="TreeGrafter"/>
</dbReference>
<dbReference type="GO" id="GO:0003723">
    <property type="term" value="F:RNA binding"/>
    <property type="evidence" value="ECO:0007669"/>
    <property type="project" value="InterPro"/>
</dbReference>
<name>A0A835Y904_9CHLO</name>
<dbReference type="InterPro" id="IPR050188">
    <property type="entry name" value="RluA_PseudoU_synthase"/>
</dbReference>
<feature type="compositionally biased region" description="Low complexity" evidence="1">
    <location>
        <begin position="593"/>
        <end position="603"/>
    </location>
</feature>
<feature type="compositionally biased region" description="Low complexity" evidence="1">
    <location>
        <begin position="25"/>
        <end position="34"/>
    </location>
</feature>
<feature type="region of interest" description="Disordered" evidence="1">
    <location>
        <begin position="583"/>
        <end position="647"/>
    </location>
</feature>
<feature type="region of interest" description="Disordered" evidence="1">
    <location>
        <begin position="1"/>
        <end position="65"/>
    </location>
</feature>
<dbReference type="SUPFAM" id="SSF55120">
    <property type="entry name" value="Pseudouridine synthase"/>
    <property type="match status" value="1"/>
</dbReference>
<dbReference type="Pfam" id="PF00849">
    <property type="entry name" value="PseudoU_synth_2"/>
    <property type="match status" value="1"/>
</dbReference>
<dbReference type="PANTHER" id="PTHR21600:SF52">
    <property type="entry name" value="PSEUDOURIDINE SYNTHASE RSUA_RLUA-LIKE DOMAIN-CONTAINING PROTEIN"/>
    <property type="match status" value="1"/>
</dbReference>
<sequence>MHASVHPLRQHHVFGPTPQPPRWIASTEPTSVAPTPAPVPTPAPAPDGSAPRGPGRRRRNSGDPAAAAAAAAARARLAALACAYAPGGPDAATYPYPASCLADALAWPPLEHTASYGAHVCHLVAHRDGPAAEVMAEALGVPQTLCRRLVWFGAAHFCPVTPASPPGRTGHLPEGQLQRMRELREAALAVYGNGSHHQTPRRLASPSAPLSAGGYLRVHAHPRRFPAAHAPPPPLQGAGVERAGAQLGLGAGVGELGAGVEGSGQVPQMVQAEAEARAAPAGREKGAGEARASGQERAAKASEGAEAEAETEKEAGAEGGESYPPHVLAAWRGRVPPTVDNLRESAVAVVEEALSLPPGCLAPAHRLDSGTEGVVVLARGAAFAAAFQALLLDKGGSLRKHYRCVVASPPPPHWGLGRIAQGERRAPPAPAPSSPASPPSVSAGAEAEGDAPGAPSTSDTPTAPCGTPSSESGSAPPPHTLRHLLIEGVRRPGEPAHTVVAPPGASEGTVEAVLRVLGCEEVELCPAAAAAWGRARAWELSVELVTGRTHQVRVQMAAEGLPLLGDRLYSAVAARGWGWGRGAGQGQGEAGEAGEAAGPAAGTAGEGAAGAQGEGEGAGEGEGEGPAALGGAGRAAPSGGSVPRRRREGAEWCREALEGALEPLGLQAHALTLLTDGPMGAAPLTFCAGEPWWRRA</sequence>
<dbReference type="OrthoDB" id="424794at2759"/>
<feature type="compositionally biased region" description="Pro residues" evidence="1">
    <location>
        <begin position="35"/>
        <end position="45"/>
    </location>
</feature>
<evidence type="ECO:0000256" key="1">
    <source>
        <dbReference type="SAM" id="MobiDB-lite"/>
    </source>
</evidence>
<dbReference type="AlphaFoldDB" id="A0A835Y904"/>
<dbReference type="InterPro" id="IPR006145">
    <property type="entry name" value="PsdUridine_synth_RsuA/RluA"/>
</dbReference>
<feature type="compositionally biased region" description="Pro residues" evidence="1">
    <location>
        <begin position="427"/>
        <end position="438"/>
    </location>
</feature>
<gene>
    <name evidence="3" type="ORF">HYH03_007134</name>
</gene>
<feature type="region of interest" description="Disordered" evidence="1">
    <location>
        <begin position="273"/>
        <end position="324"/>
    </location>
</feature>
<protein>
    <recommendedName>
        <fullName evidence="2">Pseudouridine synthase RsuA/RluA-like domain-containing protein</fullName>
    </recommendedName>
</protein>
<proteinExistence type="predicted"/>
<dbReference type="PANTHER" id="PTHR21600">
    <property type="entry name" value="MITOCHONDRIAL RNA PSEUDOURIDINE SYNTHASE"/>
    <property type="match status" value="1"/>
</dbReference>
<feature type="domain" description="Pseudouridine synthase RsuA/RluA-like" evidence="2">
    <location>
        <begin position="361"/>
        <end position="410"/>
    </location>
</feature>
<reference evidence="3" key="1">
    <citation type="journal article" date="2020" name="bioRxiv">
        <title>Comparative genomics of Chlamydomonas.</title>
        <authorList>
            <person name="Craig R.J."/>
            <person name="Hasan A.R."/>
            <person name="Ness R.W."/>
            <person name="Keightley P.D."/>
        </authorList>
    </citation>
    <scope>NUCLEOTIDE SEQUENCE</scope>
    <source>
        <strain evidence="3">CCAP 11/70</strain>
    </source>
</reference>
<feature type="compositionally biased region" description="Gly residues" evidence="1">
    <location>
        <begin position="604"/>
        <end position="616"/>
    </location>
</feature>
<dbReference type="GO" id="GO:0009982">
    <property type="term" value="F:pseudouridine synthase activity"/>
    <property type="evidence" value="ECO:0007669"/>
    <property type="project" value="InterPro"/>
</dbReference>
<dbReference type="InterPro" id="IPR020103">
    <property type="entry name" value="PsdUridine_synth_cat_dom_sf"/>
</dbReference>
<dbReference type="EMBL" id="JAEHOE010000029">
    <property type="protein sequence ID" value="KAG2494615.1"/>
    <property type="molecule type" value="Genomic_DNA"/>
</dbReference>
<feature type="compositionally biased region" description="Low complexity" evidence="1">
    <location>
        <begin position="439"/>
        <end position="455"/>
    </location>
</feature>
<dbReference type="Proteomes" id="UP000612055">
    <property type="component" value="Unassembled WGS sequence"/>
</dbReference>
<feature type="region of interest" description="Disordered" evidence="1">
    <location>
        <begin position="413"/>
        <end position="480"/>
    </location>
</feature>
<keyword evidence="4" id="KW-1185">Reference proteome</keyword>
<comment type="caution">
    <text evidence="3">The sequence shown here is derived from an EMBL/GenBank/DDBJ whole genome shotgun (WGS) entry which is preliminary data.</text>
</comment>
<evidence type="ECO:0000313" key="4">
    <source>
        <dbReference type="Proteomes" id="UP000612055"/>
    </source>
</evidence>
<organism evidence="3 4">
    <name type="scientific">Edaphochlamys debaryana</name>
    <dbReference type="NCBI Taxonomy" id="47281"/>
    <lineage>
        <taxon>Eukaryota</taxon>
        <taxon>Viridiplantae</taxon>
        <taxon>Chlorophyta</taxon>
        <taxon>core chlorophytes</taxon>
        <taxon>Chlorophyceae</taxon>
        <taxon>CS clade</taxon>
        <taxon>Chlamydomonadales</taxon>
        <taxon>Chlamydomonadales incertae sedis</taxon>
        <taxon>Edaphochlamys</taxon>
    </lineage>
</organism>
<accession>A0A835Y904</accession>
<evidence type="ECO:0000259" key="2">
    <source>
        <dbReference type="Pfam" id="PF00849"/>
    </source>
</evidence>
<evidence type="ECO:0000313" key="3">
    <source>
        <dbReference type="EMBL" id="KAG2494615.1"/>
    </source>
</evidence>